<keyword evidence="6" id="KW-0406">Ion transport</keyword>
<keyword evidence="7 9" id="KW-0472">Membrane</keyword>
<evidence type="ECO:0000256" key="1">
    <source>
        <dbReference type="ARBA" id="ARBA00004141"/>
    </source>
</evidence>
<evidence type="ECO:0000256" key="3">
    <source>
        <dbReference type="ARBA" id="ARBA00022449"/>
    </source>
</evidence>
<dbReference type="Gene3D" id="1.20.1530.20">
    <property type="match status" value="1"/>
</dbReference>
<evidence type="ECO:0000256" key="4">
    <source>
        <dbReference type="ARBA" id="ARBA00022692"/>
    </source>
</evidence>
<proteinExistence type="predicted"/>
<dbReference type="InterPro" id="IPR038770">
    <property type="entry name" value="Na+/solute_symporter_sf"/>
</dbReference>
<feature type="transmembrane region" description="Helical" evidence="9">
    <location>
        <begin position="145"/>
        <end position="171"/>
    </location>
</feature>
<feature type="transmembrane region" description="Helical" evidence="9">
    <location>
        <begin position="177"/>
        <end position="199"/>
    </location>
</feature>
<evidence type="ECO:0000256" key="9">
    <source>
        <dbReference type="SAM" id="Phobius"/>
    </source>
</evidence>
<dbReference type="InterPro" id="IPR006153">
    <property type="entry name" value="Cation/H_exchanger_TM"/>
</dbReference>
<feature type="transmembrane region" description="Helical" evidence="9">
    <location>
        <begin position="6"/>
        <end position="25"/>
    </location>
</feature>
<feature type="domain" description="Cation/H+ exchanger transmembrane" evidence="10">
    <location>
        <begin position="15"/>
        <end position="383"/>
    </location>
</feature>
<evidence type="ECO:0000313" key="12">
    <source>
        <dbReference type="Proteomes" id="UP000600139"/>
    </source>
</evidence>
<feature type="transmembrane region" description="Helical" evidence="9">
    <location>
        <begin position="265"/>
        <end position="285"/>
    </location>
</feature>
<name>A0A934R3J8_9BACT</name>
<evidence type="ECO:0000259" key="10">
    <source>
        <dbReference type="Pfam" id="PF00999"/>
    </source>
</evidence>
<feature type="region of interest" description="Disordered" evidence="8">
    <location>
        <begin position="392"/>
        <end position="435"/>
    </location>
</feature>
<feature type="transmembrane region" description="Helical" evidence="9">
    <location>
        <begin position="57"/>
        <end position="77"/>
    </location>
</feature>
<keyword evidence="3" id="KW-0050">Antiport</keyword>
<comment type="subcellular location">
    <subcellularLocation>
        <location evidence="1">Membrane</location>
        <topology evidence="1">Multi-pass membrane protein</topology>
    </subcellularLocation>
</comment>
<evidence type="ECO:0000256" key="7">
    <source>
        <dbReference type="ARBA" id="ARBA00023136"/>
    </source>
</evidence>
<dbReference type="PANTHER" id="PTHR43562">
    <property type="entry name" value="NAPA-TYPE SODIUM/HYDROGEN ANTIPORTER"/>
    <property type="match status" value="1"/>
</dbReference>
<dbReference type="GO" id="GO:0016020">
    <property type="term" value="C:membrane"/>
    <property type="evidence" value="ECO:0007669"/>
    <property type="project" value="UniProtKB-SubCell"/>
</dbReference>
<feature type="transmembrane region" description="Helical" evidence="9">
    <location>
        <begin position="32"/>
        <end position="51"/>
    </location>
</feature>
<feature type="transmembrane region" description="Helical" evidence="9">
    <location>
        <begin position="336"/>
        <end position="353"/>
    </location>
</feature>
<dbReference type="EMBL" id="JAENIK010000011">
    <property type="protein sequence ID" value="MBK1816192.1"/>
    <property type="molecule type" value="Genomic_DNA"/>
</dbReference>
<keyword evidence="5 9" id="KW-1133">Transmembrane helix</keyword>
<keyword evidence="4 9" id="KW-0812">Transmembrane</keyword>
<dbReference type="GO" id="GO:0015297">
    <property type="term" value="F:antiporter activity"/>
    <property type="evidence" value="ECO:0007669"/>
    <property type="project" value="UniProtKB-KW"/>
</dbReference>
<accession>A0A934R3J8</accession>
<feature type="transmembrane region" description="Helical" evidence="9">
    <location>
        <begin position="89"/>
        <end position="107"/>
    </location>
</feature>
<dbReference type="Pfam" id="PF00999">
    <property type="entry name" value="Na_H_Exchanger"/>
    <property type="match status" value="1"/>
</dbReference>
<feature type="transmembrane region" description="Helical" evidence="9">
    <location>
        <begin position="113"/>
        <end position="133"/>
    </location>
</feature>
<feature type="transmembrane region" description="Helical" evidence="9">
    <location>
        <begin position="365"/>
        <end position="383"/>
    </location>
</feature>
<gene>
    <name evidence="11" type="ORF">JIN84_11265</name>
</gene>
<evidence type="ECO:0000256" key="5">
    <source>
        <dbReference type="ARBA" id="ARBA00022989"/>
    </source>
</evidence>
<dbReference type="RefSeq" id="WP_200351144.1">
    <property type="nucleotide sequence ID" value="NZ_BAABHZ010000006.1"/>
</dbReference>
<comment type="caution">
    <text evidence="11">The sequence shown here is derived from an EMBL/GenBank/DDBJ whole genome shotgun (WGS) entry which is preliminary data.</text>
</comment>
<dbReference type="Proteomes" id="UP000600139">
    <property type="component" value="Unassembled WGS sequence"/>
</dbReference>
<feature type="transmembrane region" description="Helical" evidence="9">
    <location>
        <begin position="297"/>
        <end position="316"/>
    </location>
</feature>
<protein>
    <submittedName>
        <fullName evidence="11">Cation:proton antiporter</fullName>
    </submittedName>
</protein>
<keyword evidence="12" id="KW-1185">Reference proteome</keyword>
<dbReference type="GO" id="GO:1902600">
    <property type="term" value="P:proton transmembrane transport"/>
    <property type="evidence" value="ECO:0007669"/>
    <property type="project" value="InterPro"/>
</dbReference>
<dbReference type="PANTHER" id="PTHR43562:SF4">
    <property type="entry name" value="NA(+)_H(+) ANTIPORTER NHAS5"/>
    <property type="match status" value="1"/>
</dbReference>
<evidence type="ECO:0000313" key="11">
    <source>
        <dbReference type="EMBL" id="MBK1816192.1"/>
    </source>
</evidence>
<sequence>MNFEYSPLTGFAIVMALIILLPRLMERLRLPAVLGFILTGILVGPAFFGVVEKDGPVITLLAEIGKLLFMFFVGFEIDLELFKKTRNRSMVFGFLTFIIPMVLGVALGRAFGYGWTAAILIGSIISSHTLLAYPILQRLGVVGNAAVAVTVSGTIFTDIAAMLVLAVAISIHQTGFSVRFLLIELVELAVFVPLVMFGLSKVARKAIIRYGQTPEVRVMVMLVVIVVAAEAARVIQLEGIVGAFLAGISLKRALRGKFAVEQLEVLAHSLFIPSFFLATGFLVDFAVMKQTILTQPLMVAGLLAATFGGKALAAWLTGLRFRFTRAETVTMASLSFPQMAATLASAVVGYEAFNAHGERLLDAGFVNAVVMLVIVSCVVGPILTARSAPRISGAPQVSPAAPEPITSTEAPYDAPSAGYHSHLPPPSVDQTRTPS</sequence>
<evidence type="ECO:0000256" key="6">
    <source>
        <dbReference type="ARBA" id="ARBA00023065"/>
    </source>
</evidence>
<keyword evidence="2" id="KW-0813">Transport</keyword>
<organism evidence="11 12">
    <name type="scientific">Luteolibacter yonseiensis</name>
    <dbReference type="NCBI Taxonomy" id="1144680"/>
    <lineage>
        <taxon>Bacteria</taxon>
        <taxon>Pseudomonadati</taxon>
        <taxon>Verrucomicrobiota</taxon>
        <taxon>Verrucomicrobiia</taxon>
        <taxon>Verrucomicrobiales</taxon>
        <taxon>Verrucomicrobiaceae</taxon>
        <taxon>Luteolibacter</taxon>
    </lineage>
</organism>
<dbReference type="AlphaFoldDB" id="A0A934R3J8"/>
<reference evidence="11" key="1">
    <citation type="submission" date="2021-01" db="EMBL/GenBank/DDBJ databases">
        <title>Modified the classification status of verrucomicrobia.</title>
        <authorList>
            <person name="Feng X."/>
        </authorList>
    </citation>
    <scope>NUCLEOTIDE SEQUENCE</scope>
    <source>
        <strain evidence="11">JCM 18052</strain>
    </source>
</reference>
<evidence type="ECO:0000256" key="2">
    <source>
        <dbReference type="ARBA" id="ARBA00022448"/>
    </source>
</evidence>
<evidence type="ECO:0000256" key="8">
    <source>
        <dbReference type="SAM" id="MobiDB-lite"/>
    </source>
</evidence>